<evidence type="ECO:0000313" key="8">
    <source>
        <dbReference type="EMBL" id="CAJ0583861.1"/>
    </source>
</evidence>
<dbReference type="GO" id="GO:0016020">
    <property type="term" value="C:membrane"/>
    <property type="evidence" value="ECO:0007669"/>
    <property type="project" value="UniProtKB-SubCell"/>
</dbReference>
<feature type="transmembrane region" description="Helical" evidence="6">
    <location>
        <begin position="39"/>
        <end position="61"/>
    </location>
</feature>
<dbReference type="AlphaFoldDB" id="A0AA36DAQ9"/>
<dbReference type="InterPro" id="IPR017452">
    <property type="entry name" value="GPCR_Rhodpsn_7TM"/>
</dbReference>
<feature type="transmembrane region" description="Helical" evidence="6">
    <location>
        <begin position="73"/>
        <end position="98"/>
    </location>
</feature>
<reference evidence="8" key="1">
    <citation type="submission" date="2023-06" db="EMBL/GenBank/DDBJ databases">
        <authorList>
            <person name="Delattre M."/>
        </authorList>
    </citation>
    <scope>NUCLEOTIDE SEQUENCE</scope>
    <source>
        <strain evidence="8">AF72</strain>
    </source>
</reference>
<feature type="domain" description="G-protein coupled receptors family 1 profile" evidence="7">
    <location>
        <begin position="53"/>
        <end position="251"/>
    </location>
</feature>
<keyword evidence="4 6" id="KW-0472">Membrane</keyword>
<dbReference type="EMBL" id="CATQJA010002665">
    <property type="protein sequence ID" value="CAJ0583861.1"/>
    <property type="molecule type" value="Genomic_DNA"/>
</dbReference>
<feature type="transmembrane region" description="Helical" evidence="6">
    <location>
        <begin position="154"/>
        <end position="173"/>
    </location>
</feature>
<proteinExistence type="predicted"/>
<feature type="compositionally biased region" description="Basic and acidic residues" evidence="5">
    <location>
        <begin position="350"/>
        <end position="360"/>
    </location>
</feature>
<keyword evidence="3 6" id="KW-1133">Transmembrane helix</keyword>
<dbReference type="SUPFAM" id="SSF81321">
    <property type="entry name" value="Family A G protein-coupled receptor-like"/>
    <property type="match status" value="1"/>
</dbReference>
<dbReference type="PROSITE" id="PS50262">
    <property type="entry name" value="G_PROTEIN_RECEP_F1_2"/>
    <property type="match status" value="1"/>
</dbReference>
<evidence type="ECO:0000256" key="2">
    <source>
        <dbReference type="ARBA" id="ARBA00022692"/>
    </source>
</evidence>
<evidence type="ECO:0000256" key="5">
    <source>
        <dbReference type="SAM" id="MobiDB-lite"/>
    </source>
</evidence>
<dbReference type="Proteomes" id="UP001177023">
    <property type="component" value="Unassembled WGS sequence"/>
</dbReference>
<protein>
    <recommendedName>
        <fullName evidence="7">G-protein coupled receptors family 1 profile domain-containing protein</fullName>
    </recommendedName>
</protein>
<accession>A0AA36DAQ9</accession>
<gene>
    <name evidence="8" type="ORF">MSPICULIGERA_LOCUS21930</name>
</gene>
<dbReference type="InterPro" id="IPR053093">
    <property type="entry name" value="GPCR-like"/>
</dbReference>
<feature type="compositionally biased region" description="Polar residues" evidence="5">
    <location>
        <begin position="328"/>
        <end position="338"/>
    </location>
</feature>
<dbReference type="InterPro" id="IPR000276">
    <property type="entry name" value="GPCR_Rhodpsn"/>
</dbReference>
<keyword evidence="2 6" id="KW-0812">Transmembrane</keyword>
<evidence type="ECO:0000256" key="4">
    <source>
        <dbReference type="ARBA" id="ARBA00023136"/>
    </source>
</evidence>
<evidence type="ECO:0000259" key="7">
    <source>
        <dbReference type="PROSITE" id="PS50262"/>
    </source>
</evidence>
<comment type="subcellular location">
    <subcellularLocation>
        <location evidence="1">Membrane</location>
    </subcellularLocation>
</comment>
<sequence>MPSQTQICKWIIAGQNITPELLSMHPDNPDIGNLNRITYAYIAPAIIFVGIIGDILTVVTLTHPALRKSSIIYTYLTLLAMTDLLTQLSVVPMILWLLDVKACSLGSALFYAHIGFPLANALMGASVWIVVFLTLSQYMAVCRPFSYGLRSRKVCILLFALAYLFNFCIYAPWATKKQIHELDNYEAVNLCRWQVCDNHKQQWFVAYEWVRETISRVFPFFLVAFLNARILITYRNMKVDRLKRMANSQKRFVYEKTAPLTVLVADNKSNNVKFQIFRAVVNLLEFTKFALNFYFYCLINPDIRRICAHVIMCRKLSRPARVKGQPVTPLSQYTRSTKSTIRNGSSRRSSSRDDVREYRRNSSAKQRQVIQAEALIEKLTVIKEAENSETENGGERV</sequence>
<feature type="transmembrane region" description="Helical" evidence="6">
    <location>
        <begin position="110"/>
        <end position="133"/>
    </location>
</feature>
<dbReference type="PANTHER" id="PTHR47760:SF1">
    <property type="entry name" value="G-PROTEIN COUPLED RECEPTORS FAMILY 1 PROFILE DOMAIN-CONTAINING PROTEIN"/>
    <property type="match status" value="1"/>
</dbReference>
<name>A0AA36DAQ9_9BILA</name>
<dbReference type="GO" id="GO:0004930">
    <property type="term" value="F:G protein-coupled receptor activity"/>
    <property type="evidence" value="ECO:0007669"/>
    <property type="project" value="InterPro"/>
</dbReference>
<evidence type="ECO:0000256" key="1">
    <source>
        <dbReference type="ARBA" id="ARBA00004370"/>
    </source>
</evidence>
<organism evidence="8 9">
    <name type="scientific">Mesorhabditis spiculigera</name>
    <dbReference type="NCBI Taxonomy" id="96644"/>
    <lineage>
        <taxon>Eukaryota</taxon>
        <taxon>Metazoa</taxon>
        <taxon>Ecdysozoa</taxon>
        <taxon>Nematoda</taxon>
        <taxon>Chromadorea</taxon>
        <taxon>Rhabditida</taxon>
        <taxon>Rhabditina</taxon>
        <taxon>Rhabditomorpha</taxon>
        <taxon>Rhabditoidea</taxon>
        <taxon>Rhabditidae</taxon>
        <taxon>Mesorhabditinae</taxon>
        <taxon>Mesorhabditis</taxon>
    </lineage>
</organism>
<feature type="non-terminal residue" evidence="8">
    <location>
        <position position="1"/>
    </location>
</feature>
<comment type="caution">
    <text evidence="8">The sequence shown here is derived from an EMBL/GenBank/DDBJ whole genome shotgun (WGS) entry which is preliminary data.</text>
</comment>
<dbReference type="Gene3D" id="1.20.1070.10">
    <property type="entry name" value="Rhodopsin 7-helix transmembrane proteins"/>
    <property type="match status" value="1"/>
</dbReference>
<evidence type="ECO:0000256" key="3">
    <source>
        <dbReference type="ARBA" id="ARBA00022989"/>
    </source>
</evidence>
<feature type="region of interest" description="Disordered" evidence="5">
    <location>
        <begin position="324"/>
        <end position="367"/>
    </location>
</feature>
<feature type="transmembrane region" description="Helical" evidence="6">
    <location>
        <begin position="217"/>
        <end position="234"/>
    </location>
</feature>
<dbReference type="CDD" id="cd14978">
    <property type="entry name" value="7tmA_FMRFamide_R-like"/>
    <property type="match status" value="1"/>
</dbReference>
<evidence type="ECO:0000313" key="9">
    <source>
        <dbReference type="Proteomes" id="UP001177023"/>
    </source>
</evidence>
<dbReference type="Pfam" id="PF00001">
    <property type="entry name" value="7tm_1"/>
    <property type="match status" value="1"/>
</dbReference>
<evidence type="ECO:0000256" key="6">
    <source>
        <dbReference type="SAM" id="Phobius"/>
    </source>
</evidence>
<dbReference type="PANTHER" id="PTHR47760">
    <property type="entry name" value="G-PROTEIN COUPLED RECEPTOR B0563.6-LIKE PROTEIN-RELATED"/>
    <property type="match status" value="1"/>
</dbReference>
<dbReference type="PRINTS" id="PR00237">
    <property type="entry name" value="GPCRRHODOPSN"/>
</dbReference>
<feature type="compositionally biased region" description="Low complexity" evidence="5">
    <location>
        <begin position="339"/>
        <end position="348"/>
    </location>
</feature>
<keyword evidence="9" id="KW-1185">Reference proteome</keyword>